<keyword evidence="1" id="KW-0812">Transmembrane</keyword>
<evidence type="ECO:0000313" key="3">
    <source>
        <dbReference type="Proteomes" id="UP000231456"/>
    </source>
</evidence>
<feature type="transmembrane region" description="Helical" evidence="1">
    <location>
        <begin position="48"/>
        <end position="67"/>
    </location>
</feature>
<dbReference type="EMBL" id="PFRH01000005">
    <property type="protein sequence ID" value="PJC52952.1"/>
    <property type="molecule type" value="Genomic_DNA"/>
</dbReference>
<evidence type="ECO:0000313" key="2">
    <source>
        <dbReference type="EMBL" id="PJC52952.1"/>
    </source>
</evidence>
<sequence length="75" mass="8545">MKNCGTILAFEGVESKGHCQWFFCGVSSDRNTDQTAFCIWEKHMARPFVLFAGFIQIVLQSILPSFLSPKRNKKC</sequence>
<evidence type="ECO:0000256" key="1">
    <source>
        <dbReference type="SAM" id="Phobius"/>
    </source>
</evidence>
<keyword evidence="1" id="KW-1133">Transmembrane helix</keyword>
<dbReference type="AlphaFoldDB" id="A0A2M8FB65"/>
<comment type="caution">
    <text evidence="2">The sequence shown here is derived from an EMBL/GenBank/DDBJ whole genome shotgun (WGS) entry which is preliminary data.</text>
</comment>
<organism evidence="2 3">
    <name type="scientific">Candidatus Magasanikbacteria bacterium CG_4_9_14_0_2_um_filter_42_11</name>
    <dbReference type="NCBI Taxonomy" id="1974643"/>
    <lineage>
        <taxon>Bacteria</taxon>
        <taxon>Candidatus Magasanikiibacteriota</taxon>
    </lineage>
</organism>
<reference evidence="3" key="1">
    <citation type="submission" date="2017-09" db="EMBL/GenBank/DDBJ databases">
        <title>Depth-based differentiation of microbial function through sediment-hosted aquifers and enrichment of novel symbionts in the deep terrestrial subsurface.</title>
        <authorList>
            <person name="Probst A.J."/>
            <person name="Ladd B."/>
            <person name="Jarett J.K."/>
            <person name="Geller-Mcgrath D.E."/>
            <person name="Sieber C.M.K."/>
            <person name="Emerson J.B."/>
            <person name="Anantharaman K."/>
            <person name="Thomas B.C."/>
            <person name="Malmstrom R."/>
            <person name="Stieglmeier M."/>
            <person name="Klingl A."/>
            <person name="Woyke T."/>
            <person name="Ryan C.M."/>
            <person name="Banfield J.F."/>
        </authorList>
    </citation>
    <scope>NUCLEOTIDE SEQUENCE [LARGE SCALE GENOMIC DNA]</scope>
</reference>
<protein>
    <submittedName>
        <fullName evidence="2">Uncharacterized protein</fullName>
    </submittedName>
</protein>
<name>A0A2M8FB65_9BACT</name>
<proteinExistence type="predicted"/>
<accession>A0A2M8FB65</accession>
<dbReference type="Proteomes" id="UP000231456">
    <property type="component" value="Unassembled WGS sequence"/>
</dbReference>
<keyword evidence="1" id="KW-0472">Membrane</keyword>
<gene>
    <name evidence="2" type="ORF">CO030_00175</name>
</gene>